<dbReference type="Proteomes" id="UP001165343">
    <property type="component" value="Unassembled WGS sequence"/>
</dbReference>
<reference evidence="1" key="1">
    <citation type="submission" date="2022-05" db="EMBL/GenBank/DDBJ databases">
        <authorList>
            <person name="Jo J.-H."/>
            <person name="Im W.-T."/>
        </authorList>
    </citation>
    <scope>NUCLEOTIDE SEQUENCE</scope>
    <source>
        <strain evidence="1">RG327</strain>
    </source>
</reference>
<name>A0ABT0RDB3_9SPHN</name>
<sequence length="398" mass="41846">MGKQGQRKESLAGAAATLVVGALLAIEVVRLSVASNIAETNPRLASQLAPNSPFALLSNAMGGVGRSAATGGNPDQQTLDSLKATAGLSPLQPEPFLVQGALAERAGDMARAEVLLTEARFRNPRSNAARYLLADVWLRQGKVVQGLTEMAVLSRLFPEASVQLVPALSAYAQSPGAPDRLARILKTNPQLKRPLLNALASDRANAGLVLDLAGSDVRSTDKEANRWKEKLLRAFVSAGAYQQAYDLWRAFAGLPKGAAPLLYNGDFNKTGAPPPFNWTYISGPAGFAEPDKDRLRVLYYGRQDAPLASQLLLLAPGSYRFAVAVSGSPAAGALVWTVTCVGAKSPLMQLDVASGTSAPFTIPTGCPAQTLALGGHLQEVPKDTDIQMGSARIQRVGA</sequence>
<dbReference type="EMBL" id="JAMGBC010000001">
    <property type="protein sequence ID" value="MCL6678241.1"/>
    <property type="molecule type" value="Genomic_DNA"/>
</dbReference>
<evidence type="ECO:0000313" key="1">
    <source>
        <dbReference type="EMBL" id="MCL6678241.1"/>
    </source>
</evidence>
<evidence type="ECO:0008006" key="3">
    <source>
        <dbReference type="Google" id="ProtNLM"/>
    </source>
</evidence>
<keyword evidence="2" id="KW-1185">Reference proteome</keyword>
<organism evidence="1 2">
    <name type="scientific">Sphingomonas anseongensis</name>
    <dbReference type="NCBI Taxonomy" id="2908207"/>
    <lineage>
        <taxon>Bacteria</taxon>
        <taxon>Pseudomonadati</taxon>
        <taxon>Pseudomonadota</taxon>
        <taxon>Alphaproteobacteria</taxon>
        <taxon>Sphingomonadales</taxon>
        <taxon>Sphingomonadaceae</taxon>
        <taxon>Sphingomonas</taxon>
    </lineage>
</organism>
<dbReference type="InterPro" id="IPR011990">
    <property type="entry name" value="TPR-like_helical_dom_sf"/>
</dbReference>
<proteinExistence type="predicted"/>
<accession>A0ABT0RDB3</accession>
<comment type="caution">
    <text evidence="1">The sequence shown here is derived from an EMBL/GenBank/DDBJ whole genome shotgun (WGS) entry which is preliminary data.</text>
</comment>
<gene>
    <name evidence="1" type="ORF">LZ519_02765</name>
</gene>
<evidence type="ECO:0000313" key="2">
    <source>
        <dbReference type="Proteomes" id="UP001165343"/>
    </source>
</evidence>
<dbReference type="Gene3D" id="1.25.40.10">
    <property type="entry name" value="Tetratricopeptide repeat domain"/>
    <property type="match status" value="1"/>
</dbReference>
<dbReference type="SUPFAM" id="SSF48452">
    <property type="entry name" value="TPR-like"/>
    <property type="match status" value="1"/>
</dbReference>
<dbReference type="RefSeq" id="WP_249867206.1">
    <property type="nucleotide sequence ID" value="NZ_JAMGBC010000001.1"/>
</dbReference>
<protein>
    <recommendedName>
        <fullName evidence="3">Tetratricopeptide repeat protein</fullName>
    </recommendedName>
</protein>